<dbReference type="Proteomes" id="UP001459277">
    <property type="component" value="Unassembled WGS sequence"/>
</dbReference>
<dbReference type="InterPro" id="IPR010285">
    <property type="entry name" value="DNA_helicase_pif1-like_DEAD"/>
</dbReference>
<name>A0AAW2BBX2_9ROSI</name>
<comment type="caution">
    <text evidence="3">The sequence shown here is derived from an EMBL/GenBank/DDBJ whole genome shotgun (WGS) entry which is preliminary data.</text>
</comment>
<dbReference type="EC" id="5.6.2.3" evidence="1"/>
<reference evidence="3 4" key="1">
    <citation type="submission" date="2024-01" db="EMBL/GenBank/DDBJ databases">
        <title>A telomere-to-telomere, gap-free genome of sweet tea (Lithocarpus litseifolius).</title>
        <authorList>
            <person name="Zhou J."/>
        </authorList>
    </citation>
    <scope>NUCLEOTIDE SEQUENCE [LARGE SCALE GENOMIC DNA]</scope>
    <source>
        <strain evidence="3">Zhou-2022a</strain>
        <tissue evidence="3">Leaf</tissue>
    </source>
</reference>
<protein>
    <recommendedName>
        <fullName evidence="1">ATP-dependent DNA helicase</fullName>
        <ecNumber evidence="1">5.6.2.3</ecNumber>
    </recommendedName>
</protein>
<evidence type="ECO:0000313" key="4">
    <source>
        <dbReference type="Proteomes" id="UP001459277"/>
    </source>
</evidence>
<comment type="similarity">
    <text evidence="1">Belongs to the helicase family.</text>
</comment>
<evidence type="ECO:0000256" key="1">
    <source>
        <dbReference type="RuleBase" id="RU363044"/>
    </source>
</evidence>
<dbReference type="GO" id="GO:0005524">
    <property type="term" value="F:ATP binding"/>
    <property type="evidence" value="ECO:0007669"/>
    <property type="project" value="UniProtKB-KW"/>
</dbReference>
<keyword evidence="4" id="KW-1185">Reference proteome</keyword>
<keyword evidence="1" id="KW-0378">Hydrolase</keyword>
<feature type="domain" description="DNA helicase Pif1-like DEAD-box helicase" evidence="2">
    <location>
        <begin position="38"/>
        <end position="144"/>
    </location>
</feature>
<dbReference type="PANTHER" id="PTHR10492:SF90">
    <property type="entry name" value="ATP-DEPENDENT DNA HELICASE"/>
    <property type="match status" value="1"/>
</dbReference>
<comment type="cofactor">
    <cofactor evidence="1">
        <name>Mg(2+)</name>
        <dbReference type="ChEBI" id="CHEBI:18420"/>
    </cofactor>
</comment>
<keyword evidence="1" id="KW-0347">Helicase</keyword>
<evidence type="ECO:0000313" key="3">
    <source>
        <dbReference type="EMBL" id="KAK9983469.1"/>
    </source>
</evidence>
<dbReference type="GO" id="GO:0043139">
    <property type="term" value="F:5'-3' DNA helicase activity"/>
    <property type="evidence" value="ECO:0007669"/>
    <property type="project" value="UniProtKB-EC"/>
</dbReference>
<keyword evidence="1" id="KW-0234">DNA repair</keyword>
<keyword evidence="1" id="KW-0547">Nucleotide-binding</keyword>
<gene>
    <name evidence="3" type="ORF">SO802_032994</name>
</gene>
<organism evidence="3 4">
    <name type="scientific">Lithocarpus litseifolius</name>
    <dbReference type="NCBI Taxonomy" id="425828"/>
    <lineage>
        <taxon>Eukaryota</taxon>
        <taxon>Viridiplantae</taxon>
        <taxon>Streptophyta</taxon>
        <taxon>Embryophyta</taxon>
        <taxon>Tracheophyta</taxon>
        <taxon>Spermatophyta</taxon>
        <taxon>Magnoliopsida</taxon>
        <taxon>eudicotyledons</taxon>
        <taxon>Gunneridae</taxon>
        <taxon>Pentapetalae</taxon>
        <taxon>rosids</taxon>
        <taxon>fabids</taxon>
        <taxon>Fagales</taxon>
        <taxon>Fagaceae</taxon>
        <taxon>Lithocarpus</taxon>
    </lineage>
</organism>
<dbReference type="GO" id="GO:0006310">
    <property type="term" value="P:DNA recombination"/>
    <property type="evidence" value="ECO:0007669"/>
    <property type="project" value="UniProtKB-KW"/>
</dbReference>
<dbReference type="GO" id="GO:0016787">
    <property type="term" value="F:hydrolase activity"/>
    <property type="evidence" value="ECO:0007669"/>
    <property type="project" value="UniProtKB-KW"/>
</dbReference>
<dbReference type="AlphaFoldDB" id="A0AAW2BBX2"/>
<keyword evidence="1" id="KW-0233">DNA recombination</keyword>
<dbReference type="GO" id="GO:0000723">
    <property type="term" value="P:telomere maintenance"/>
    <property type="evidence" value="ECO:0007669"/>
    <property type="project" value="InterPro"/>
</dbReference>
<dbReference type="Gene3D" id="3.40.50.300">
    <property type="entry name" value="P-loop containing nucleotide triphosphate hydrolases"/>
    <property type="match status" value="1"/>
</dbReference>
<dbReference type="PANTHER" id="PTHR10492">
    <property type="match status" value="1"/>
</dbReference>
<proteinExistence type="inferred from homology"/>
<evidence type="ECO:0000259" key="2">
    <source>
        <dbReference type="Pfam" id="PF05970"/>
    </source>
</evidence>
<keyword evidence="1" id="KW-0067">ATP-binding</keyword>
<comment type="catalytic activity">
    <reaction evidence="1">
        <text>ATP + H2O = ADP + phosphate + H(+)</text>
        <dbReference type="Rhea" id="RHEA:13065"/>
        <dbReference type="ChEBI" id="CHEBI:15377"/>
        <dbReference type="ChEBI" id="CHEBI:15378"/>
        <dbReference type="ChEBI" id="CHEBI:30616"/>
        <dbReference type="ChEBI" id="CHEBI:43474"/>
        <dbReference type="ChEBI" id="CHEBI:456216"/>
        <dbReference type="EC" id="5.6.2.3"/>
    </reaction>
</comment>
<accession>A0AAW2BBX2</accession>
<sequence length="144" mass="15792">MPQPDMDLIQNGNRLIQEEMSYDVSSLKREHEILISGLNNEQRVIYNSILEAVGATERGGMFFVYGHGGTGKTYLYRTILSGIRSKGKIALAVASSGIAAFLLPGGRIAHSRFHIPINVNDDSTCDIKQRTQAAELLSKTSIIL</sequence>
<dbReference type="GO" id="GO:0006281">
    <property type="term" value="P:DNA repair"/>
    <property type="evidence" value="ECO:0007669"/>
    <property type="project" value="UniProtKB-KW"/>
</dbReference>
<keyword evidence="1" id="KW-0227">DNA damage</keyword>
<dbReference type="InterPro" id="IPR027417">
    <property type="entry name" value="P-loop_NTPase"/>
</dbReference>
<dbReference type="Pfam" id="PF05970">
    <property type="entry name" value="PIF1"/>
    <property type="match status" value="1"/>
</dbReference>
<dbReference type="SUPFAM" id="SSF52540">
    <property type="entry name" value="P-loop containing nucleoside triphosphate hydrolases"/>
    <property type="match status" value="1"/>
</dbReference>
<dbReference type="EMBL" id="JAZDWU010000012">
    <property type="protein sequence ID" value="KAK9983469.1"/>
    <property type="molecule type" value="Genomic_DNA"/>
</dbReference>